<dbReference type="HOGENOM" id="CLU_139186_0_0_6"/>
<dbReference type="Proteomes" id="UP000005723">
    <property type="component" value="Unassembled WGS sequence"/>
</dbReference>
<accession>D4E7C6</accession>
<evidence type="ECO:0000313" key="2">
    <source>
        <dbReference type="Proteomes" id="UP000005723"/>
    </source>
</evidence>
<reference evidence="1 2" key="1">
    <citation type="submission" date="2010-01" db="EMBL/GenBank/DDBJ databases">
        <authorList>
            <person name="Muzny D."/>
            <person name="Qin X."/>
            <person name="Deng J."/>
            <person name="Jiang H."/>
            <person name="Liu Y."/>
            <person name="Qu J."/>
            <person name="Song X.-Z."/>
            <person name="Zhang L."/>
            <person name="Thornton R."/>
            <person name="Coyle M."/>
            <person name="Francisco L."/>
            <person name="Jackson L."/>
            <person name="Javaid M."/>
            <person name="Korchina V."/>
            <person name="Kovar C."/>
            <person name="Mata R."/>
            <person name="Mathew T."/>
            <person name="Ngo R."/>
            <person name="Nguyen L."/>
            <person name="Nguyen N."/>
            <person name="Okwuonu G."/>
            <person name="Ongeri F."/>
            <person name="Pham C."/>
            <person name="Simmons D."/>
            <person name="Wilczek-Boney K."/>
            <person name="Hale W."/>
            <person name="Jakkamsetti A."/>
            <person name="Pham P."/>
            <person name="Ruth R."/>
            <person name="San Lucas F."/>
            <person name="Warren J."/>
            <person name="Zhang J."/>
            <person name="Zhao Z."/>
            <person name="Zhou C."/>
            <person name="Zhu D."/>
            <person name="Lee S."/>
            <person name="Bess C."/>
            <person name="Blankenburg K."/>
            <person name="Forbes L."/>
            <person name="Fu Q."/>
            <person name="Gubbala S."/>
            <person name="Hirani K."/>
            <person name="Jayaseelan J.C."/>
            <person name="Lara F."/>
            <person name="Munidasa M."/>
            <person name="Palculict T."/>
            <person name="Patil S."/>
            <person name="Pu L.-L."/>
            <person name="Saada N."/>
            <person name="Tang L."/>
            <person name="Weissenberger G."/>
            <person name="Zhu Y."/>
            <person name="Hemphill L."/>
            <person name="Shang Y."/>
            <person name="Youmans B."/>
            <person name="Ayvaz T."/>
            <person name="Ross M."/>
            <person name="Santibanez J."/>
            <person name="Aqrawi P."/>
            <person name="Gross S."/>
            <person name="Joshi V."/>
            <person name="Fowler G."/>
            <person name="Nazareth L."/>
            <person name="Reid J."/>
            <person name="Worley K."/>
            <person name="Petrosino J."/>
            <person name="Highlander S."/>
            <person name="Gibbs R."/>
        </authorList>
    </citation>
    <scope>NUCLEOTIDE SEQUENCE [LARGE SCALE GENOMIC DNA]</scope>
    <source>
        <strain evidence="1 2">DSM 4582</strain>
    </source>
</reference>
<gene>
    <name evidence="1" type="ORF">HMPREF0758_4076</name>
</gene>
<dbReference type="AlphaFoldDB" id="D4E7C6"/>
<keyword evidence="2" id="KW-1185">Reference proteome</keyword>
<name>D4E7C6_SEROD</name>
<comment type="caution">
    <text evidence="1">The sequence shown here is derived from an EMBL/GenBank/DDBJ whole genome shotgun (WGS) entry which is preliminary data.</text>
</comment>
<dbReference type="STRING" id="667129.HMPREF0758_4076"/>
<proteinExistence type="predicted"/>
<protein>
    <submittedName>
        <fullName evidence="1">Uncharacterized protein</fullName>
    </submittedName>
</protein>
<dbReference type="RefSeq" id="WP_004963956.1">
    <property type="nucleotide sequence ID" value="NZ_GG753567.1"/>
</dbReference>
<organism evidence="1 2">
    <name type="scientific">Serratia odorifera DSM 4582</name>
    <dbReference type="NCBI Taxonomy" id="667129"/>
    <lineage>
        <taxon>Bacteria</taxon>
        <taxon>Pseudomonadati</taxon>
        <taxon>Pseudomonadota</taxon>
        <taxon>Gammaproteobacteria</taxon>
        <taxon>Enterobacterales</taxon>
        <taxon>Yersiniaceae</taxon>
        <taxon>Serratia</taxon>
    </lineage>
</organism>
<evidence type="ECO:0000313" key="1">
    <source>
        <dbReference type="EMBL" id="EFE93981.1"/>
    </source>
</evidence>
<sequence length="161" mass="17943">MLFVIIATSIVELAPKAKHLALIPLITAFAFSAQLSSAIKSQREYEDFVFDMVSRDIISHPNVKLIGTIGQVNINERARLLMDNKPLIGYFLSPASEFLVSFQLINKGLPKTLHGYGDEQSNKNKLAYIVGKGINPFSSNKDYSLYFFDNEVIVSLGDNKN</sequence>
<dbReference type="EMBL" id="ADBY01000056">
    <property type="protein sequence ID" value="EFE93981.1"/>
    <property type="molecule type" value="Genomic_DNA"/>
</dbReference>